<comment type="catalytic activity">
    <reaction evidence="10">
        <text>O-phospho-L-seryl-[protein] + H2O = L-seryl-[protein] + phosphate</text>
        <dbReference type="Rhea" id="RHEA:20629"/>
        <dbReference type="Rhea" id="RHEA-COMP:9863"/>
        <dbReference type="Rhea" id="RHEA-COMP:11604"/>
        <dbReference type="ChEBI" id="CHEBI:15377"/>
        <dbReference type="ChEBI" id="CHEBI:29999"/>
        <dbReference type="ChEBI" id="CHEBI:43474"/>
        <dbReference type="ChEBI" id="CHEBI:83421"/>
        <dbReference type="EC" id="3.1.3.16"/>
    </reaction>
</comment>
<evidence type="ECO:0000256" key="1">
    <source>
        <dbReference type="ARBA" id="ARBA00001936"/>
    </source>
</evidence>
<dbReference type="InterPro" id="IPR001932">
    <property type="entry name" value="PPM-type_phosphatase-like_dom"/>
</dbReference>
<dbReference type="CDD" id="cd00143">
    <property type="entry name" value="PP2Cc"/>
    <property type="match status" value="1"/>
</dbReference>
<dbReference type="FunFam" id="3.60.40.10:FF:000004">
    <property type="entry name" value="Probable protein phosphatase 2C 22"/>
    <property type="match status" value="1"/>
</dbReference>
<keyword evidence="9" id="KW-0464">Manganese</keyword>
<dbReference type="AlphaFoldDB" id="A0A0D6QTW9"/>
<keyword evidence="7" id="KW-0460">Magnesium</keyword>
<dbReference type="GO" id="GO:0046872">
    <property type="term" value="F:metal ion binding"/>
    <property type="evidence" value="ECO:0007669"/>
    <property type="project" value="UniProtKB-KW"/>
</dbReference>
<evidence type="ECO:0000256" key="8">
    <source>
        <dbReference type="ARBA" id="ARBA00022912"/>
    </source>
</evidence>
<dbReference type="PANTHER" id="PTHR13832:SF165">
    <property type="entry name" value="PROTEIN PHOSPHATASE 2C 49-RELATED"/>
    <property type="match status" value="1"/>
</dbReference>
<comment type="cofactor">
    <cofactor evidence="1">
        <name>Mn(2+)</name>
        <dbReference type="ChEBI" id="CHEBI:29035"/>
    </cofactor>
</comment>
<dbReference type="InterPro" id="IPR036457">
    <property type="entry name" value="PPM-type-like_dom_sf"/>
</dbReference>
<dbReference type="Gene3D" id="3.60.40.10">
    <property type="entry name" value="PPM-type phosphatase domain"/>
    <property type="match status" value="1"/>
</dbReference>
<dbReference type="GO" id="GO:0005634">
    <property type="term" value="C:nucleus"/>
    <property type="evidence" value="ECO:0007669"/>
    <property type="project" value="UniProtKB-ARBA"/>
</dbReference>
<dbReference type="EMBL" id="GCKF01045051">
    <property type="protein sequence ID" value="JAG93954.1"/>
    <property type="molecule type" value="Transcribed_RNA"/>
</dbReference>
<dbReference type="SUPFAM" id="SSF81606">
    <property type="entry name" value="PP2C-like"/>
    <property type="match status" value="1"/>
</dbReference>
<dbReference type="SMART" id="SM00332">
    <property type="entry name" value="PP2Cc"/>
    <property type="match status" value="1"/>
</dbReference>
<dbReference type="EC" id="3.1.3.16" evidence="4"/>
<dbReference type="GO" id="GO:0005737">
    <property type="term" value="C:cytoplasm"/>
    <property type="evidence" value="ECO:0007669"/>
    <property type="project" value="UniProtKB-ARBA"/>
</dbReference>
<evidence type="ECO:0000259" key="13">
    <source>
        <dbReference type="PROSITE" id="PS51746"/>
    </source>
</evidence>
<keyword evidence="5" id="KW-0479">Metal-binding</keyword>
<evidence type="ECO:0000256" key="12">
    <source>
        <dbReference type="RuleBase" id="RU003465"/>
    </source>
</evidence>
<dbReference type="InterPro" id="IPR000222">
    <property type="entry name" value="PP2C_BS"/>
</dbReference>
<dbReference type="PROSITE" id="PS51746">
    <property type="entry name" value="PPM_2"/>
    <property type="match status" value="1"/>
</dbReference>
<proteinExistence type="inferred from homology"/>
<name>A0A0D6QTW9_ARACU</name>
<comment type="similarity">
    <text evidence="3 12">Belongs to the PP2C family.</text>
</comment>
<comment type="catalytic activity">
    <reaction evidence="11">
        <text>O-phospho-L-threonyl-[protein] + H2O = L-threonyl-[protein] + phosphate</text>
        <dbReference type="Rhea" id="RHEA:47004"/>
        <dbReference type="Rhea" id="RHEA-COMP:11060"/>
        <dbReference type="Rhea" id="RHEA-COMP:11605"/>
        <dbReference type="ChEBI" id="CHEBI:15377"/>
        <dbReference type="ChEBI" id="CHEBI:30013"/>
        <dbReference type="ChEBI" id="CHEBI:43474"/>
        <dbReference type="ChEBI" id="CHEBI:61977"/>
        <dbReference type="EC" id="3.1.3.16"/>
    </reaction>
</comment>
<evidence type="ECO:0000256" key="10">
    <source>
        <dbReference type="ARBA" id="ARBA00047761"/>
    </source>
</evidence>
<evidence type="ECO:0000256" key="6">
    <source>
        <dbReference type="ARBA" id="ARBA00022801"/>
    </source>
</evidence>
<evidence type="ECO:0000256" key="4">
    <source>
        <dbReference type="ARBA" id="ARBA00013081"/>
    </source>
</evidence>
<dbReference type="Pfam" id="PF00481">
    <property type="entry name" value="PP2C"/>
    <property type="match status" value="1"/>
</dbReference>
<organism evidence="14">
    <name type="scientific">Araucaria cunninghamii</name>
    <name type="common">Hoop pine</name>
    <name type="synonym">Moreton Bay pine</name>
    <dbReference type="NCBI Taxonomy" id="56994"/>
    <lineage>
        <taxon>Eukaryota</taxon>
        <taxon>Viridiplantae</taxon>
        <taxon>Streptophyta</taxon>
        <taxon>Embryophyta</taxon>
        <taxon>Tracheophyta</taxon>
        <taxon>Spermatophyta</taxon>
        <taxon>Pinopsida</taxon>
        <taxon>Pinidae</taxon>
        <taxon>Conifers II</taxon>
        <taxon>Araucariales</taxon>
        <taxon>Araucariaceae</taxon>
        <taxon>Araucaria</taxon>
    </lineage>
</organism>
<sequence length="357" mass="39118">MVAGRDLCTDVDVAYRSLDLEKDIVGGQLSDHHHQDIELISDRSSHTQLDVKTGSIIPKVSFEDGKAQFLPTIRSGSCSEIGERAYMEDEHICMDDLSEYLGPTFEGPTPTAFYGVFDGHGGADAAVYVRDNLLQLVVGDADFLQILKKDVDFSSLAEKVVRNAFLAADLALANHCDVDKFSGTTVLTALIMGRSLLVANAGDCRAVLCRRGRAVEMSRDHKPISFSERKRIEDLGGFVTHDGYLNGDLSVSRALGDWDTKRPKGSLGPLSAEPEFRKALLSEEDEFLIIGCDGIWDVMESEFAVSIVRRELMLHNNPEQCSKELVLEASRHGSLDNLTVVVVCFSTDPPPVIDGLN</sequence>
<feature type="domain" description="PPM-type phosphatase" evidence="13">
    <location>
        <begin position="74"/>
        <end position="345"/>
    </location>
</feature>
<comment type="cofactor">
    <cofactor evidence="2">
        <name>Mg(2+)</name>
        <dbReference type="ChEBI" id="CHEBI:18420"/>
    </cofactor>
</comment>
<evidence type="ECO:0000256" key="5">
    <source>
        <dbReference type="ARBA" id="ARBA00022723"/>
    </source>
</evidence>
<keyword evidence="8 12" id="KW-0904">Protein phosphatase</keyword>
<protein>
    <recommendedName>
        <fullName evidence="4">protein-serine/threonine phosphatase</fullName>
        <ecNumber evidence="4">3.1.3.16</ecNumber>
    </recommendedName>
</protein>
<dbReference type="PROSITE" id="PS01032">
    <property type="entry name" value="PPM_1"/>
    <property type="match status" value="1"/>
</dbReference>
<evidence type="ECO:0000256" key="9">
    <source>
        <dbReference type="ARBA" id="ARBA00023211"/>
    </source>
</evidence>
<dbReference type="GO" id="GO:0004722">
    <property type="term" value="F:protein serine/threonine phosphatase activity"/>
    <property type="evidence" value="ECO:0007669"/>
    <property type="project" value="UniProtKB-EC"/>
</dbReference>
<dbReference type="PANTHER" id="PTHR13832">
    <property type="entry name" value="PROTEIN PHOSPHATASE 2C"/>
    <property type="match status" value="1"/>
</dbReference>
<evidence type="ECO:0000256" key="11">
    <source>
        <dbReference type="ARBA" id="ARBA00048336"/>
    </source>
</evidence>
<evidence type="ECO:0000313" key="14">
    <source>
        <dbReference type="EMBL" id="JAG93954.1"/>
    </source>
</evidence>
<keyword evidence="6 12" id="KW-0378">Hydrolase</keyword>
<accession>A0A0D6QTW9</accession>
<evidence type="ECO:0000256" key="3">
    <source>
        <dbReference type="ARBA" id="ARBA00006702"/>
    </source>
</evidence>
<reference evidence="14" key="1">
    <citation type="submission" date="2015-03" db="EMBL/GenBank/DDBJ databases">
        <title>A transcriptome of Araucaria cunninghamii, an australian fine timber species.</title>
        <authorList>
            <person name="Jing Yi C.J.Y."/>
            <person name="Yin San L.Y.S."/>
            <person name="Abdul Karim S.S."/>
            <person name="Wan Azmi N.N."/>
            <person name="Hercus R.R."/>
            <person name="Croft L.L."/>
        </authorList>
    </citation>
    <scope>NUCLEOTIDE SEQUENCE</scope>
    <source>
        <strain evidence="14">MI0301</strain>
        <tissue evidence="14">Leaf</tissue>
    </source>
</reference>
<dbReference type="InterPro" id="IPR015655">
    <property type="entry name" value="PP2C"/>
</dbReference>
<evidence type="ECO:0000256" key="7">
    <source>
        <dbReference type="ARBA" id="ARBA00022842"/>
    </source>
</evidence>
<evidence type="ECO:0000256" key="2">
    <source>
        <dbReference type="ARBA" id="ARBA00001946"/>
    </source>
</evidence>